<dbReference type="NCBIfam" id="NF001303">
    <property type="entry name" value="PRK00249.1-3"/>
    <property type="match status" value="1"/>
</dbReference>
<protein>
    <submittedName>
        <fullName evidence="7">Flagellar L-ring protein FlgH</fullName>
    </submittedName>
</protein>
<evidence type="ECO:0000256" key="5">
    <source>
        <dbReference type="ARBA" id="ARBA00023143"/>
    </source>
</evidence>
<organism evidence="7">
    <name type="scientific">hydrothermal vent metagenome</name>
    <dbReference type="NCBI Taxonomy" id="652676"/>
    <lineage>
        <taxon>unclassified sequences</taxon>
        <taxon>metagenomes</taxon>
        <taxon>ecological metagenomes</taxon>
    </lineage>
</organism>
<dbReference type="PANTHER" id="PTHR34933:SF1">
    <property type="entry name" value="FLAGELLAR L-RING PROTEIN"/>
    <property type="match status" value="1"/>
</dbReference>
<dbReference type="GO" id="GO:0003774">
    <property type="term" value="F:cytoskeletal motor activity"/>
    <property type="evidence" value="ECO:0007669"/>
    <property type="project" value="InterPro"/>
</dbReference>
<keyword evidence="6" id="KW-0998">Cell outer membrane</keyword>
<dbReference type="PROSITE" id="PS51257">
    <property type="entry name" value="PROKAR_LIPOPROTEIN"/>
    <property type="match status" value="1"/>
</dbReference>
<dbReference type="GO" id="GO:0009427">
    <property type="term" value="C:bacterial-type flagellum basal body, distal rod, L ring"/>
    <property type="evidence" value="ECO:0007669"/>
    <property type="project" value="InterPro"/>
</dbReference>
<keyword evidence="3" id="KW-0732">Signal</keyword>
<accession>A0A1W1CPM1</accession>
<evidence type="ECO:0000256" key="2">
    <source>
        <dbReference type="ARBA" id="ARBA00004442"/>
    </source>
</evidence>
<reference evidence="7" key="1">
    <citation type="submission" date="2016-10" db="EMBL/GenBank/DDBJ databases">
        <authorList>
            <person name="de Groot N.N."/>
        </authorList>
    </citation>
    <scope>NUCLEOTIDE SEQUENCE</scope>
</reference>
<keyword evidence="4" id="KW-0472">Membrane</keyword>
<comment type="subcellular location">
    <subcellularLocation>
        <location evidence="1">Bacterial flagellum</location>
    </subcellularLocation>
    <subcellularLocation>
        <location evidence="2">Cell outer membrane</location>
    </subcellularLocation>
</comment>
<keyword evidence="7" id="KW-0969">Cilium</keyword>
<dbReference type="HAMAP" id="MF_00415">
    <property type="entry name" value="FlgH"/>
    <property type="match status" value="1"/>
</dbReference>
<dbReference type="PANTHER" id="PTHR34933">
    <property type="entry name" value="FLAGELLAR L-RING PROTEIN"/>
    <property type="match status" value="1"/>
</dbReference>
<evidence type="ECO:0000256" key="3">
    <source>
        <dbReference type="ARBA" id="ARBA00022729"/>
    </source>
</evidence>
<keyword evidence="7" id="KW-0282">Flagellum</keyword>
<dbReference type="Pfam" id="PF02107">
    <property type="entry name" value="FlgH"/>
    <property type="match status" value="1"/>
</dbReference>
<proteinExistence type="inferred from homology"/>
<keyword evidence="5" id="KW-0975">Bacterial flagellum</keyword>
<evidence type="ECO:0000256" key="6">
    <source>
        <dbReference type="ARBA" id="ARBA00023237"/>
    </source>
</evidence>
<evidence type="ECO:0000256" key="1">
    <source>
        <dbReference type="ARBA" id="ARBA00004365"/>
    </source>
</evidence>
<dbReference type="GO" id="GO:0009279">
    <property type="term" value="C:cell outer membrane"/>
    <property type="evidence" value="ECO:0007669"/>
    <property type="project" value="UniProtKB-SubCell"/>
</dbReference>
<sequence length="246" mass="26472">MKKTLLTTFMLFFAILSLSGCTAGLTEPELDFEPPKYVEEMPAREDKKDFTSTGSIFGQGDNPLFSDHKAMNLNDIVTVVISETAQSSNIGAKQLSETDTSTLGGGIFTTGGATTGAGANGTINNAIGSLNGYTNAGFNTNSVLSYQGQGSATKDASFTTTVSARVVKILQNGNYFISGRREILIDHQKQIIQISGVIRPYDIDQNNNINSSQMSEAKILYKTEGDVERATKQAWGTKAIQAIWPF</sequence>
<gene>
    <name evidence="7" type="ORF">MNB_SM-4-733</name>
</gene>
<evidence type="ECO:0000313" key="7">
    <source>
        <dbReference type="EMBL" id="SFV67652.1"/>
    </source>
</evidence>
<name>A0A1W1CPM1_9ZZZZ</name>
<dbReference type="InterPro" id="IPR000527">
    <property type="entry name" value="Flag_Lring"/>
</dbReference>
<dbReference type="AlphaFoldDB" id="A0A1W1CPM1"/>
<dbReference type="EMBL" id="FPHF01000097">
    <property type="protein sequence ID" value="SFV67652.1"/>
    <property type="molecule type" value="Genomic_DNA"/>
</dbReference>
<evidence type="ECO:0000256" key="4">
    <source>
        <dbReference type="ARBA" id="ARBA00023136"/>
    </source>
</evidence>
<keyword evidence="7" id="KW-0966">Cell projection</keyword>
<dbReference type="GO" id="GO:0071973">
    <property type="term" value="P:bacterial-type flagellum-dependent cell motility"/>
    <property type="evidence" value="ECO:0007669"/>
    <property type="project" value="InterPro"/>
</dbReference>